<dbReference type="SUPFAM" id="SSF48452">
    <property type="entry name" value="TPR-like"/>
    <property type="match status" value="1"/>
</dbReference>
<dbReference type="PANTHER" id="PTHR12760">
    <property type="entry name" value="TETRATRICOPEPTIDE REPEAT PROTEIN"/>
    <property type="match status" value="1"/>
</dbReference>
<gene>
    <name evidence="4" type="ORF">GFSPODELE1_LOCUS7586</name>
</gene>
<reference evidence="5" key="1">
    <citation type="submission" date="2024-04" db="EMBL/GenBank/DDBJ databases">
        <authorList>
            <person name="Shaw F."/>
            <person name="Minotto A."/>
        </authorList>
    </citation>
    <scope>NUCLEOTIDE SEQUENCE [LARGE SCALE GENOMIC DNA]</scope>
</reference>
<dbReference type="EMBL" id="OZ037948">
    <property type="protein sequence ID" value="CAL1709948.1"/>
    <property type="molecule type" value="Genomic_DNA"/>
</dbReference>
<organism evidence="4 5">
    <name type="scientific">Somion occarium</name>
    <dbReference type="NCBI Taxonomy" id="3059160"/>
    <lineage>
        <taxon>Eukaryota</taxon>
        <taxon>Fungi</taxon>
        <taxon>Dikarya</taxon>
        <taxon>Basidiomycota</taxon>
        <taxon>Agaricomycotina</taxon>
        <taxon>Agaricomycetes</taxon>
        <taxon>Polyporales</taxon>
        <taxon>Cerrenaceae</taxon>
        <taxon>Somion</taxon>
    </lineage>
</organism>
<keyword evidence="5" id="KW-1185">Reference proteome</keyword>
<keyword evidence="1" id="KW-0802">TPR repeat</keyword>
<name>A0ABP1DSB3_9APHY</name>
<keyword evidence="2" id="KW-0256">Endoplasmic reticulum</keyword>
<dbReference type="InterPro" id="IPR039856">
    <property type="entry name" value="EMC2-like"/>
</dbReference>
<evidence type="ECO:0000256" key="3">
    <source>
        <dbReference type="SAM" id="MobiDB-lite"/>
    </source>
</evidence>
<dbReference type="Proteomes" id="UP001497453">
    <property type="component" value="Chromosome 5"/>
</dbReference>
<evidence type="ECO:0000256" key="2">
    <source>
        <dbReference type="RuleBase" id="RU367091"/>
    </source>
</evidence>
<comment type="subunit">
    <text evidence="2">Component of the ER membrane protein complex (EMC).</text>
</comment>
<evidence type="ECO:0000313" key="4">
    <source>
        <dbReference type="EMBL" id="CAL1709948.1"/>
    </source>
</evidence>
<protein>
    <recommendedName>
        <fullName evidence="2">ER membrane protein complex subunit 2</fullName>
    </recommendedName>
</protein>
<dbReference type="InterPro" id="IPR011990">
    <property type="entry name" value="TPR-like_helical_dom_sf"/>
</dbReference>
<comment type="function">
    <text evidence="2">Part of the endoplasmic reticulum membrane protein complex (EMC) that enables the energy-independent insertion into endoplasmic reticulum membranes of newly synthesized membrane proteins.</text>
</comment>
<accession>A0ABP1DSB3</accession>
<comment type="subcellular location">
    <subcellularLocation>
        <location evidence="2">Endoplasmic reticulum membrane</location>
        <topology evidence="2">Peripheral membrane protein</topology>
        <orientation evidence="2">Cytoplasmic side</orientation>
    </subcellularLocation>
</comment>
<sequence>MELSSSLQKLGAYQPRKNDKSQQLLSRKDALLKTYVAQGDEGWDLIEKLALAALDQGEVQVADECLKLLSDKFPGSPRVEVLTGIRMEVTESSEIALSFYDELLATDSSNAAIWRRKAAVLRRQGKIDQAVQELSSMLDTFYTEVEGWIELADLYNCCHQTLSTSYNLPKLPIWR</sequence>
<evidence type="ECO:0000313" key="5">
    <source>
        <dbReference type="Proteomes" id="UP001497453"/>
    </source>
</evidence>
<feature type="region of interest" description="Disordered" evidence="3">
    <location>
        <begin position="1"/>
        <end position="21"/>
    </location>
</feature>
<dbReference type="Gene3D" id="1.25.40.10">
    <property type="entry name" value="Tetratricopeptide repeat domain"/>
    <property type="match status" value="1"/>
</dbReference>
<comment type="similarity">
    <text evidence="2">Belongs to the EMC2 family.</text>
</comment>
<keyword evidence="2" id="KW-0472">Membrane</keyword>
<proteinExistence type="inferred from homology"/>
<evidence type="ECO:0000256" key="1">
    <source>
        <dbReference type="ARBA" id="ARBA00022803"/>
    </source>
</evidence>